<keyword evidence="1" id="KW-0472">Membrane</keyword>
<keyword evidence="1" id="KW-1133">Transmembrane helix</keyword>
<keyword evidence="2" id="KW-0732">Signal</keyword>
<name>A0A370TT29_9HELO</name>
<keyword evidence="1" id="KW-0812">Transmembrane</keyword>
<accession>A0A370TT29</accession>
<reference evidence="3 4" key="1">
    <citation type="journal article" date="2018" name="IMA Fungus">
        <title>IMA Genome-F 9: Draft genome sequence of Annulohypoxylon stygium, Aspergillus mulundensis, Berkeleyomyces basicola (syn. Thielaviopsis basicola), Ceratocystis smalleyi, two Cercospora beticola strains, Coleophoma cylindrospora, Fusarium fracticaudum, Phialophora cf. hyalina, and Morchella septimelata.</title>
        <authorList>
            <person name="Wingfield B.D."/>
            <person name="Bills G.F."/>
            <person name="Dong Y."/>
            <person name="Huang W."/>
            <person name="Nel W.J."/>
            <person name="Swalarsk-Parry B.S."/>
            <person name="Vaghefi N."/>
            <person name="Wilken P.M."/>
            <person name="An Z."/>
            <person name="de Beer Z.W."/>
            <person name="De Vos L."/>
            <person name="Chen L."/>
            <person name="Duong T.A."/>
            <person name="Gao Y."/>
            <person name="Hammerbacher A."/>
            <person name="Kikkert J.R."/>
            <person name="Li Y."/>
            <person name="Li H."/>
            <person name="Li K."/>
            <person name="Li Q."/>
            <person name="Liu X."/>
            <person name="Ma X."/>
            <person name="Naidoo K."/>
            <person name="Pethybridge S.J."/>
            <person name="Sun J."/>
            <person name="Steenkamp E.T."/>
            <person name="van der Nest M.A."/>
            <person name="van Wyk S."/>
            <person name="Wingfield M.J."/>
            <person name="Xiong C."/>
            <person name="Yue Q."/>
            <person name="Zhang X."/>
        </authorList>
    </citation>
    <scope>NUCLEOTIDE SEQUENCE [LARGE SCALE GENOMIC DNA]</scope>
    <source>
        <strain evidence="3 4">BP 5553</strain>
    </source>
</reference>
<evidence type="ECO:0000313" key="4">
    <source>
        <dbReference type="Proteomes" id="UP000254866"/>
    </source>
</evidence>
<organism evidence="3 4">
    <name type="scientific">Venustampulla echinocandica</name>
    <dbReference type="NCBI Taxonomy" id="2656787"/>
    <lineage>
        <taxon>Eukaryota</taxon>
        <taxon>Fungi</taxon>
        <taxon>Dikarya</taxon>
        <taxon>Ascomycota</taxon>
        <taxon>Pezizomycotina</taxon>
        <taxon>Leotiomycetes</taxon>
        <taxon>Helotiales</taxon>
        <taxon>Pleuroascaceae</taxon>
        <taxon>Venustampulla</taxon>
    </lineage>
</organism>
<feature type="signal peptide" evidence="2">
    <location>
        <begin position="1"/>
        <end position="21"/>
    </location>
</feature>
<proteinExistence type="predicted"/>
<keyword evidence="4" id="KW-1185">Reference proteome</keyword>
<evidence type="ECO:0000256" key="1">
    <source>
        <dbReference type="SAM" id="Phobius"/>
    </source>
</evidence>
<evidence type="ECO:0000313" key="3">
    <source>
        <dbReference type="EMBL" id="RDL38685.1"/>
    </source>
</evidence>
<dbReference type="EMBL" id="NPIC01000002">
    <property type="protein sequence ID" value="RDL38685.1"/>
    <property type="molecule type" value="Genomic_DNA"/>
</dbReference>
<gene>
    <name evidence="3" type="ORF">BP5553_03025</name>
</gene>
<feature type="chain" id="PRO_5016695261" evidence="2">
    <location>
        <begin position="22"/>
        <end position="268"/>
    </location>
</feature>
<evidence type="ECO:0000256" key="2">
    <source>
        <dbReference type="SAM" id="SignalP"/>
    </source>
</evidence>
<dbReference type="RefSeq" id="XP_031871341.1">
    <property type="nucleotide sequence ID" value="XM_032011648.1"/>
</dbReference>
<feature type="transmembrane region" description="Helical" evidence="1">
    <location>
        <begin position="246"/>
        <end position="267"/>
    </location>
</feature>
<dbReference type="AlphaFoldDB" id="A0A370TT29"/>
<comment type="caution">
    <text evidence="3">The sequence shown here is derived from an EMBL/GenBank/DDBJ whole genome shotgun (WGS) entry which is preliminary data.</text>
</comment>
<dbReference type="Proteomes" id="UP000254866">
    <property type="component" value="Unassembled WGS sequence"/>
</dbReference>
<dbReference type="GeneID" id="43595874"/>
<sequence>MAPYLQSLLPLAAIFASQVASFEFTYPTPGKSHTFADGDRAIVQWTSAVELPEVFLNCSTTPSGATPVLASAVAFTNALPGKLYRAHWSSQDGNNTFCKFCAGDGGKTCSGTFHLIDRQKGSLSTLWYEKGNRQAAQSDCTADSPTTITKYVTASSTDACGCHGGNSSNQTVTWTAPHSSIAQGTGTGSGSLPTITANFVGWNSTTPSLPLPSDTTITTISVVTPPPVPSPSPPKASTTGASPAAWSSHVNLALLGMLLVGSVFFAVL</sequence>
<protein>
    <submittedName>
        <fullName evidence="3">Uncharacterized protein</fullName>
    </submittedName>
</protein>